<feature type="region of interest" description="Disordered" evidence="1">
    <location>
        <begin position="67"/>
        <end position="122"/>
    </location>
</feature>
<feature type="compositionally biased region" description="Gly residues" evidence="1">
    <location>
        <begin position="341"/>
        <end position="354"/>
    </location>
</feature>
<organism evidence="3 4">
    <name type="scientific">Cladosporium halotolerans</name>
    <dbReference type="NCBI Taxonomy" id="1052096"/>
    <lineage>
        <taxon>Eukaryota</taxon>
        <taxon>Fungi</taxon>
        <taxon>Dikarya</taxon>
        <taxon>Ascomycota</taxon>
        <taxon>Pezizomycotina</taxon>
        <taxon>Dothideomycetes</taxon>
        <taxon>Dothideomycetidae</taxon>
        <taxon>Cladosporiales</taxon>
        <taxon>Cladosporiaceae</taxon>
        <taxon>Cladosporium</taxon>
    </lineage>
</organism>
<evidence type="ECO:0000256" key="2">
    <source>
        <dbReference type="SAM" id="Phobius"/>
    </source>
</evidence>
<evidence type="ECO:0000313" key="3">
    <source>
        <dbReference type="EMBL" id="KAL1589495.1"/>
    </source>
</evidence>
<feature type="compositionally biased region" description="Polar residues" evidence="1">
    <location>
        <begin position="67"/>
        <end position="78"/>
    </location>
</feature>
<comment type="caution">
    <text evidence="3">The sequence shown here is derived from an EMBL/GenBank/DDBJ whole genome shotgun (WGS) entry which is preliminary data.</text>
</comment>
<feature type="transmembrane region" description="Helical" evidence="2">
    <location>
        <begin position="197"/>
        <end position="216"/>
    </location>
</feature>
<dbReference type="Proteomes" id="UP000803884">
    <property type="component" value="Unassembled WGS sequence"/>
</dbReference>
<feature type="compositionally biased region" description="Low complexity" evidence="1">
    <location>
        <begin position="251"/>
        <end position="260"/>
    </location>
</feature>
<reference evidence="3 4" key="1">
    <citation type="journal article" date="2020" name="Microbiol. Resour. Announc.">
        <title>Draft Genome Sequence of a Cladosporium Species Isolated from the Mesophotic Ascidian Didemnum maculosum.</title>
        <authorList>
            <person name="Gioti A."/>
            <person name="Siaperas R."/>
            <person name="Nikolaivits E."/>
            <person name="Le Goff G."/>
            <person name="Ouazzani J."/>
            <person name="Kotoulas G."/>
            <person name="Topakas E."/>
        </authorList>
    </citation>
    <scope>NUCLEOTIDE SEQUENCE [LARGE SCALE GENOMIC DNA]</scope>
    <source>
        <strain evidence="3 4">TM138-S3</strain>
    </source>
</reference>
<dbReference type="GeneID" id="96003126"/>
<feature type="compositionally biased region" description="Low complexity" evidence="1">
    <location>
        <begin position="79"/>
        <end position="89"/>
    </location>
</feature>
<feature type="region of interest" description="Disordered" evidence="1">
    <location>
        <begin position="332"/>
        <end position="360"/>
    </location>
</feature>
<dbReference type="AlphaFoldDB" id="A0AB34L1R4"/>
<keyword evidence="2" id="KW-1133">Transmembrane helix</keyword>
<protein>
    <submittedName>
        <fullName evidence="3">Uncharacterized protein</fullName>
    </submittedName>
</protein>
<keyword evidence="2" id="KW-0812">Transmembrane</keyword>
<name>A0AB34L1R4_9PEZI</name>
<evidence type="ECO:0000256" key="1">
    <source>
        <dbReference type="SAM" id="MobiDB-lite"/>
    </source>
</evidence>
<feature type="transmembrane region" description="Helical" evidence="2">
    <location>
        <begin position="165"/>
        <end position="185"/>
    </location>
</feature>
<keyword evidence="4" id="KW-1185">Reference proteome</keyword>
<feature type="compositionally biased region" description="Low complexity" evidence="1">
    <location>
        <begin position="109"/>
        <end position="122"/>
    </location>
</feature>
<feature type="compositionally biased region" description="Basic residues" evidence="1">
    <location>
        <begin position="138"/>
        <end position="160"/>
    </location>
</feature>
<proteinExistence type="predicted"/>
<sequence>MRSPLPDSSHLEAGIVEDAVPSRLSRVHDNVRDLLRRSVFGSVNGSAAPSPALPSANCVLPSPIARTTTCTQSGSDNRPSPSETSPTSSFDNVPGVLFPPWRQRDRADASTTSVTTAASTNSHPDLEAQALSAFREQKRSKRQQQRAWKRPKPPKRKRKSHSGKYLFCAVLALVFCGLLATYIALTTTSPTVSPLLHALFILALLFTTIVFTHSLVRHCCLKPHGRKKPRLVRIEPAPRRRRHRRHERDASTATATAAEAAPEHYVPATPIPVHLASDDALPEMAEVGERAFQQQQRQPPPAYGSNTSSVRADPELLYWQAAVDEGLPSPTYEEAVKSKSGGAGGEEGRVGGGEVVREFA</sequence>
<feature type="region of interest" description="Disordered" evidence="1">
    <location>
        <begin position="1"/>
        <end position="22"/>
    </location>
</feature>
<feature type="region of interest" description="Disordered" evidence="1">
    <location>
        <begin position="134"/>
        <end position="160"/>
    </location>
</feature>
<dbReference type="EMBL" id="JAAQHG020000004">
    <property type="protein sequence ID" value="KAL1589495.1"/>
    <property type="molecule type" value="Genomic_DNA"/>
</dbReference>
<accession>A0AB34L1R4</accession>
<gene>
    <name evidence="3" type="ORF">WHR41_01682</name>
</gene>
<keyword evidence="2" id="KW-0472">Membrane</keyword>
<feature type="region of interest" description="Disordered" evidence="1">
    <location>
        <begin position="236"/>
        <end position="263"/>
    </location>
</feature>
<dbReference type="RefSeq" id="XP_069232600.1">
    <property type="nucleotide sequence ID" value="XM_069370288.1"/>
</dbReference>
<feature type="region of interest" description="Disordered" evidence="1">
    <location>
        <begin position="289"/>
        <end position="309"/>
    </location>
</feature>
<evidence type="ECO:0000313" key="4">
    <source>
        <dbReference type="Proteomes" id="UP000803884"/>
    </source>
</evidence>